<name>A0A2P6QD74_ROSCH</name>
<evidence type="ECO:0000313" key="6">
    <source>
        <dbReference type="Proteomes" id="UP000238479"/>
    </source>
</evidence>
<evidence type="ECO:0000256" key="1">
    <source>
        <dbReference type="PROSITE-ProRule" id="PRU00325"/>
    </source>
</evidence>
<keyword evidence="3" id="KW-0732">Signal</keyword>
<feature type="chain" id="PRO_5015124325" evidence="3">
    <location>
        <begin position="23"/>
        <end position="765"/>
    </location>
</feature>
<dbReference type="AlphaFoldDB" id="A0A2P6QD74"/>
<keyword evidence="1" id="KW-0863">Zinc-finger</keyword>
<reference evidence="5 6" key="1">
    <citation type="journal article" date="2018" name="Nat. Genet.">
        <title>The Rosa genome provides new insights in the design of modern roses.</title>
        <authorList>
            <person name="Bendahmane M."/>
        </authorList>
    </citation>
    <scope>NUCLEOTIDE SEQUENCE [LARGE SCALE GENOMIC DNA]</scope>
    <source>
        <strain evidence="6">cv. Old Blush</strain>
    </source>
</reference>
<proteinExistence type="predicted"/>
<organism evidence="5 6">
    <name type="scientific">Rosa chinensis</name>
    <name type="common">China rose</name>
    <dbReference type="NCBI Taxonomy" id="74649"/>
    <lineage>
        <taxon>Eukaryota</taxon>
        <taxon>Viridiplantae</taxon>
        <taxon>Streptophyta</taxon>
        <taxon>Embryophyta</taxon>
        <taxon>Tracheophyta</taxon>
        <taxon>Spermatophyta</taxon>
        <taxon>Magnoliopsida</taxon>
        <taxon>eudicotyledons</taxon>
        <taxon>Gunneridae</taxon>
        <taxon>Pentapetalae</taxon>
        <taxon>rosids</taxon>
        <taxon>fabids</taxon>
        <taxon>Rosales</taxon>
        <taxon>Rosaceae</taxon>
        <taxon>Rosoideae</taxon>
        <taxon>Rosoideae incertae sedis</taxon>
        <taxon>Rosa</taxon>
    </lineage>
</organism>
<comment type="caution">
    <text evidence="5">The sequence shown here is derived from an EMBL/GenBank/DDBJ whole genome shotgun (WGS) entry which is preliminary data.</text>
</comment>
<evidence type="ECO:0000256" key="2">
    <source>
        <dbReference type="SAM" id="MobiDB-lite"/>
    </source>
</evidence>
<dbReference type="Pfam" id="PF10551">
    <property type="entry name" value="MULE"/>
    <property type="match status" value="1"/>
</dbReference>
<dbReference type="PROSITE" id="PS50966">
    <property type="entry name" value="ZF_SWIM"/>
    <property type="match status" value="1"/>
</dbReference>
<keyword evidence="1" id="KW-0479">Metal-binding</keyword>
<evidence type="ECO:0000256" key="3">
    <source>
        <dbReference type="SAM" id="SignalP"/>
    </source>
</evidence>
<dbReference type="InterPro" id="IPR018289">
    <property type="entry name" value="MULE_transposase_dom"/>
</dbReference>
<dbReference type="PANTHER" id="PTHR31973:SF187">
    <property type="entry name" value="MUTATOR TRANSPOSASE MUDRA PROTEIN"/>
    <property type="match status" value="1"/>
</dbReference>
<protein>
    <submittedName>
        <fullName evidence="5">Putative PB1 domain, transposase, MuDR, plant, Zinc finger, SWIM-type, MULE transposase</fullName>
    </submittedName>
</protein>
<dbReference type="PANTHER" id="PTHR31973">
    <property type="entry name" value="POLYPROTEIN, PUTATIVE-RELATED"/>
    <property type="match status" value="1"/>
</dbReference>
<sequence>MFSFTIIIVAVLIFWLSGCAVAVYNINNSFLHVFYSMSKSTFGRFTYGTETILLPLSSSTTYENLCAKISSRFRNLKDGQFVFRYALNDCPNCYLECDDDILIMLDIFQLLNFPFIDIHVLNVGACSKMCVDKQEIAATVDTAIVNIPELVDEDHASSDDSNLEDDNNMIIGNFVSNKSKRKYMSSDWNDNIYKIGQVFIGGAVEFRDKLCKFAVEKGFEFNYVKNDKCRVSATCAKKDSDGCEWYVYASLNKASGYFHIIKLVNNHFCVGVVRHQNHKRLGSKVISTIMADKVRSDPLIKPKDIVKHFKHDYGFDIPYHMAYRGKEAANKMLHGSEAFGYSLLPWYIDTLKRTNPGSYCILDSLDNRFRRLFISYGACINGFKYCRPMLFLDGTFIKNKYKGMLLGACAKTGNKDVFPFAFAIVDAESKENWRWFLEHLAIILASDYRTIVFMTDRGAGLLDGVKEVFPNAPHSYCIKHLKDNLNGRYPSSYGSTFKEHIVRLFTQAAYARTLDIFNEKLEEFRKQSRGQGQSFLANLPPENYAIACFPAKRYGEMSNSLAESFNNMVKDERCMPLPQLLEGIRVRVMEIFCERKVQSSTWRSVLCPKLEKKLSKRIETGRNWRVSQSTNDIFEVCTEDSNVMVNLVERECSCAWWQFRCFPCSHAVQVMQKANRIPYRYIEDYWKTSFYRSAHDLPIFPVPDLDKPNPSSFGDSALQPPKTRKPPGRPRTRRIKSFGEESRPVKCTRCDQLGHHNRRSCNVAI</sequence>
<keyword evidence="1" id="KW-0862">Zinc</keyword>
<dbReference type="STRING" id="74649.A0A2P6QD74"/>
<evidence type="ECO:0000313" key="5">
    <source>
        <dbReference type="EMBL" id="PRQ32127.1"/>
    </source>
</evidence>
<dbReference type="EMBL" id="PDCK01000043">
    <property type="protein sequence ID" value="PRQ32127.1"/>
    <property type="molecule type" value="Genomic_DNA"/>
</dbReference>
<dbReference type="SMART" id="SM00666">
    <property type="entry name" value="PB1"/>
    <property type="match status" value="1"/>
</dbReference>
<dbReference type="Pfam" id="PF03108">
    <property type="entry name" value="DBD_Tnp_Mut"/>
    <property type="match status" value="1"/>
</dbReference>
<dbReference type="InterPro" id="IPR004332">
    <property type="entry name" value="Transposase_MuDR"/>
</dbReference>
<dbReference type="InterPro" id="IPR000270">
    <property type="entry name" value="PB1_dom"/>
</dbReference>
<evidence type="ECO:0000259" key="4">
    <source>
        <dbReference type="PROSITE" id="PS50966"/>
    </source>
</evidence>
<feature type="region of interest" description="Disordered" evidence="2">
    <location>
        <begin position="710"/>
        <end position="740"/>
    </location>
</feature>
<dbReference type="OMA" id="STIMADK"/>
<dbReference type="InterPro" id="IPR007527">
    <property type="entry name" value="Znf_SWIM"/>
</dbReference>
<dbReference type="Gramene" id="PRQ32127">
    <property type="protein sequence ID" value="PRQ32127"/>
    <property type="gene ID" value="RchiOBHm_Chr5g0042901"/>
</dbReference>
<dbReference type="OrthoDB" id="1173640at2759"/>
<keyword evidence="6" id="KW-1185">Reference proteome</keyword>
<feature type="domain" description="SWIM-type" evidence="4">
    <location>
        <begin position="634"/>
        <end position="675"/>
    </location>
</feature>
<feature type="signal peptide" evidence="3">
    <location>
        <begin position="1"/>
        <end position="22"/>
    </location>
</feature>
<dbReference type="Proteomes" id="UP000238479">
    <property type="component" value="Chromosome 5"/>
</dbReference>
<accession>A0A2P6QD74</accession>
<gene>
    <name evidence="5" type="ORF">RchiOBHm_Chr5g0042901</name>
</gene>
<dbReference type="SUPFAM" id="SSF54277">
    <property type="entry name" value="CAD &amp; PB1 domains"/>
    <property type="match status" value="1"/>
</dbReference>
<dbReference type="CDD" id="cd05992">
    <property type="entry name" value="PB1"/>
    <property type="match status" value="1"/>
</dbReference>
<feature type="compositionally biased region" description="Basic residues" evidence="2">
    <location>
        <begin position="722"/>
        <end position="736"/>
    </location>
</feature>
<dbReference type="GO" id="GO:0008270">
    <property type="term" value="F:zinc ion binding"/>
    <property type="evidence" value="ECO:0007669"/>
    <property type="project" value="UniProtKB-KW"/>
</dbReference>
<dbReference type="Pfam" id="PF04434">
    <property type="entry name" value="SWIM"/>
    <property type="match status" value="1"/>
</dbReference>